<dbReference type="Proteomes" id="UP000266272">
    <property type="component" value="Unassembled WGS sequence"/>
</dbReference>
<protein>
    <submittedName>
        <fullName evidence="2">Uncharacterized protein</fullName>
    </submittedName>
</protein>
<feature type="compositionally biased region" description="Basic residues" evidence="1">
    <location>
        <begin position="103"/>
        <end position="116"/>
    </location>
</feature>
<evidence type="ECO:0000313" key="3">
    <source>
        <dbReference type="Proteomes" id="UP000266272"/>
    </source>
</evidence>
<evidence type="ECO:0000313" key="2">
    <source>
        <dbReference type="EMBL" id="RFU72563.1"/>
    </source>
</evidence>
<name>A0A395NA49_TRIAR</name>
<feature type="compositionally biased region" description="Basic and acidic residues" evidence="1">
    <location>
        <begin position="93"/>
        <end position="102"/>
    </location>
</feature>
<sequence>MPAGISDWARRVLALDAGTGQRYQKIASLLPVLKEEDLVGRVQDAAAIIKETASSIVVFTATPYKLSSWTQCSILSGNSSGILLPPTIGGKVTQDRQTEHRYPRPRSHAGHPRKPSKSSMPPPSSLVNKLNSREGLIRDAIAQIPAHSNLPNGLHPGRLVIGEPPLHGTFGCLLTKIGQIVSEPSPVTRDSHISCCDVIWLPHNAIQSGFVIIEYGKGERKGARKLDLVQGTKVHTRERAGSHTWAHEWLAPAASLLSLVLRTKCIISSLSCPGISHLSSPISLLYAALRTRLAILISIAGTRLASMRCQSARRARLSNLFPPPDGFYKTRLGTATKPRLWLDNYKAQWMEKSWIPVPLGPSCGPSGCTRDLSR</sequence>
<dbReference type="AlphaFoldDB" id="A0A395NA49"/>
<feature type="region of interest" description="Disordered" evidence="1">
    <location>
        <begin position="86"/>
        <end position="129"/>
    </location>
</feature>
<accession>A0A395NA49</accession>
<dbReference type="EMBL" id="PXOA01000826">
    <property type="protein sequence ID" value="RFU72563.1"/>
    <property type="molecule type" value="Genomic_DNA"/>
</dbReference>
<organism evidence="2 3">
    <name type="scientific">Trichoderma arundinaceum</name>
    <dbReference type="NCBI Taxonomy" id="490622"/>
    <lineage>
        <taxon>Eukaryota</taxon>
        <taxon>Fungi</taxon>
        <taxon>Dikarya</taxon>
        <taxon>Ascomycota</taxon>
        <taxon>Pezizomycotina</taxon>
        <taxon>Sordariomycetes</taxon>
        <taxon>Hypocreomycetidae</taxon>
        <taxon>Hypocreales</taxon>
        <taxon>Hypocreaceae</taxon>
        <taxon>Trichoderma</taxon>
    </lineage>
</organism>
<keyword evidence="3" id="KW-1185">Reference proteome</keyword>
<proteinExistence type="predicted"/>
<reference evidence="2 3" key="1">
    <citation type="journal article" date="2018" name="PLoS Pathog.">
        <title>Evolution of structural diversity of trichothecenes, a family of toxins produced by plant pathogenic and entomopathogenic fungi.</title>
        <authorList>
            <person name="Proctor R.H."/>
            <person name="McCormick S.P."/>
            <person name="Kim H.S."/>
            <person name="Cardoza R.E."/>
            <person name="Stanley A.M."/>
            <person name="Lindo L."/>
            <person name="Kelly A."/>
            <person name="Brown D.W."/>
            <person name="Lee T."/>
            <person name="Vaughan M.M."/>
            <person name="Alexander N.J."/>
            <person name="Busman M."/>
            <person name="Gutierrez S."/>
        </authorList>
    </citation>
    <scope>NUCLEOTIDE SEQUENCE [LARGE SCALE GENOMIC DNA]</scope>
    <source>
        <strain evidence="2 3">IBT 40837</strain>
    </source>
</reference>
<gene>
    <name evidence="2" type="ORF">TARUN_9694</name>
</gene>
<comment type="caution">
    <text evidence="2">The sequence shown here is derived from an EMBL/GenBank/DDBJ whole genome shotgun (WGS) entry which is preliminary data.</text>
</comment>
<evidence type="ECO:0000256" key="1">
    <source>
        <dbReference type="SAM" id="MobiDB-lite"/>
    </source>
</evidence>